<evidence type="ECO:0000313" key="1">
    <source>
        <dbReference type="EMBL" id="QNO54745.1"/>
    </source>
</evidence>
<reference evidence="1" key="1">
    <citation type="submission" date="2020-06" db="EMBL/GenBank/DDBJ databases">
        <title>Unique genomic features of the anaerobic methanotrophic archaea.</title>
        <authorList>
            <person name="Chadwick G.L."/>
            <person name="Skennerton C.T."/>
            <person name="Laso-Perez R."/>
            <person name="Leu A.O."/>
            <person name="Speth D.R."/>
            <person name="Yu H."/>
            <person name="Morgan-Lang C."/>
            <person name="Hatzenpichler R."/>
            <person name="Goudeau D."/>
            <person name="Malmstrom R."/>
            <person name="Brazelton W.J."/>
            <person name="Woyke T."/>
            <person name="Hallam S.J."/>
            <person name="Tyson G.W."/>
            <person name="Wegener G."/>
            <person name="Boetius A."/>
            <person name="Orphan V."/>
        </authorList>
    </citation>
    <scope>NUCLEOTIDE SEQUENCE</scope>
</reference>
<accession>A0A7G9Z3B1</accession>
<gene>
    <name evidence="1" type="ORF">FCNABNJO_00011</name>
</gene>
<dbReference type="AlphaFoldDB" id="A0A7G9Z3B1"/>
<sequence>MNVLEKAKVLGYAGRYDSCGPKACKVEVNGGLGGIYYAKAEHKTCRLFKTLMDTG</sequence>
<proteinExistence type="predicted"/>
<dbReference type="EMBL" id="MT631591">
    <property type="protein sequence ID" value="QNO54745.1"/>
    <property type="molecule type" value="Genomic_DNA"/>
</dbReference>
<protein>
    <submittedName>
        <fullName evidence="1">Uncharacterized protein</fullName>
    </submittedName>
</protein>
<organism evidence="1">
    <name type="scientific">Candidatus Methanophaga sp. ANME-1 ERB7</name>
    <dbReference type="NCBI Taxonomy" id="2759913"/>
    <lineage>
        <taxon>Archaea</taxon>
        <taxon>Methanobacteriati</taxon>
        <taxon>Methanobacteriota</taxon>
        <taxon>Stenosarchaea group</taxon>
        <taxon>Methanomicrobia</taxon>
        <taxon>Candidatus Methanophagales</taxon>
        <taxon>Candidatus Methanophagaceae</taxon>
        <taxon>Candidatus Methanophaga</taxon>
    </lineage>
</organism>
<name>A0A7G9Z3B1_9EURY</name>